<keyword evidence="7 9" id="KW-0472">Membrane</keyword>
<evidence type="ECO:0000256" key="2">
    <source>
        <dbReference type="ARBA" id="ARBA00007935"/>
    </source>
</evidence>
<dbReference type="PANTHER" id="PTHR30472:SF24">
    <property type="entry name" value="FERRIC ENTEROBACTIN TRANSPORT SYSTEM PERMEASE PROTEIN FEPG"/>
    <property type="match status" value="1"/>
</dbReference>
<keyword evidence="6 9" id="KW-1133">Transmembrane helix</keyword>
<evidence type="ECO:0000256" key="8">
    <source>
        <dbReference type="SAM" id="MobiDB-lite"/>
    </source>
</evidence>
<keyword evidence="11" id="KW-1185">Reference proteome</keyword>
<dbReference type="RefSeq" id="WP_344191670.1">
    <property type="nucleotide sequence ID" value="NZ_BAAARN010000001.1"/>
</dbReference>
<proteinExistence type="inferred from homology"/>
<feature type="compositionally biased region" description="Polar residues" evidence="8">
    <location>
        <begin position="1"/>
        <end position="21"/>
    </location>
</feature>
<protein>
    <submittedName>
        <fullName evidence="10">Iron chelate uptake ABC transporter family permease subunit</fullName>
    </submittedName>
</protein>
<reference evidence="10 11" key="1">
    <citation type="journal article" date="2019" name="Int. J. Syst. Evol. Microbiol.">
        <title>The Global Catalogue of Microorganisms (GCM) 10K type strain sequencing project: providing services to taxonomists for standard genome sequencing and annotation.</title>
        <authorList>
            <consortium name="The Broad Institute Genomics Platform"/>
            <consortium name="The Broad Institute Genome Sequencing Center for Infectious Disease"/>
            <person name="Wu L."/>
            <person name="Ma J."/>
        </authorList>
    </citation>
    <scope>NUCLEOTIDE SEQUENCE [LARGE SCALE GENOMIC DNA]</scope>
    <source>
        <strain evidence="10 11">JCM 16378</strain>
    </source>
</reference>
<evidence type="ECO:0000256" key="5">
    <source>
        <dbReference type="ARBA" id="ARBA00022692"/>
    </source>
</evidence>
<keyword evidence="3" id="KW-0813">Transport</keyword>
<feature type="transmembrane region" description="Helical" evidence="9">
    <location>
        <begin position="185"/>
        <end position="206"/>
    </location>
</feature>
<dbReference type="SUPFAM" id="SSF81345">
    <property type="entry name" value="ABC transporter involved in vitamin B12 uptake, BtuC"/>
    <property type="match status" value="1"/>
</dbReference>
<feature type="transmembrane region" description="Helical" evidence="9">
    <location>
        <begin position="135"/>
        <end position="155"/>
    </location>
</feature>
<organism evidence="10 11">
    <name type="scientific">Pedococcus aerophilus</name>
    <dbReference type="NCBI Taxonomy" id="436356"/>
    <lineage>
        <taxon>Bacteria</taxon>
        <taxon>Bacillati</taxon>
        <taxon>Actinomycetota</taxon>
        <taxon>Actinomycetes</taxon>
        <taxon>Micrococcales</taxon>
        <taxon>Intrasporangiaceae</taxon>
        <taxon>Pedococcus</taxon>
    </lineage>
</organism>
<dbReference type="InterPro" id="IPR000522">
    <property type="entry name" value="ABC_transptr_permease_BtuC"/>
</dbReference>
<evidence type="ECO:0000256" key="9">
    <source>
        <dbReference type="SAM" id="Phobius"/>
    </source>
</evidence>
<feature type="transmembrane region" description="Helical" evidence="9">
    <location>
        <begin position="52"/>
        <end position="71"/>
    </location>
</feature>
<feature type="region of interest" description="Disordered" evidence="8">
    <location>
        <begin position="1"/>
        <end position="27"/>
    </location>
</feature>
<feature type="transmembrane region" description="Helical" evidence="9">
    <location>
        <begin position="218"/>
        <end position="249"/>
    </location>
</feature>
<dbReference type="Proteomes" id="UP001501326">
    <property type="component" value="Unassembled WGS sequence"/>
</dbReference>
<comment type="subcellular location">
    <subcellularLocation>
        <location evidence="1">Cell membrane</location>
        <topology evidence="1">Multi-pass membrane protein</topology>
    </subcellularLocation>
</comment>
<keyword evidence="5 9" id="KW-0812">Transmembrane</keyword>
<evidence type="ECO:0000256" key="7">
    <source>
        <dbReference type="ARBA" id="ARBA00023136"/>
    </source>
</evidence>
<evidence type="ECO:0000256" key="6">
    <source>
        <dbReference type="ARBA" id="ARBA00022989"/>
    </source>
</evidence>
<evidence type="ECO:0000313" key="11">
    <source>
        <dbReference type="Proteomes" id="UP001501326"/>
    </source>
</evidence>
<evidence type="ECO:0000313" key="10">
    <source>
        <dbReference type="EMBL" id="GAA2734464.1"/>
    </source>
</evidence>
<dbReference type="Pfam" id="PF01032">
    <property type="entry name" value="FecCD"/>
    <property type="match status" value="1"/>
</dbReference>
<feature type="transmembrane region" description="Helical" evidence="9">
    <location>
        <begin position="276"/>
        <end position="303"/>
    </location>
</feature>
<accession>A0ABN3UKE9</accession>
<gene>
    <name evidence="10" type="ORF">GCM10009867_14650</name>
</gene>
<comment type="similarity">
    <text evidence="2">Belongs to the binding-protein-dependent transport system permease family. FecCD subfamily.</text>
</comment>
<comment type="caution">
    <text evidence="10">The sequence shown here is derived from an EMBL/GenBank/DDBJ whole genome shotgun (WGS) entry which is preliminary data.</text>
</comment>
<evidence type="ECO:0000256" key="4">
    <source>
        <dbReference type="ARBA" id="ARBA00022475"/>
    </source>
</evidence>
<dbReference type="CDD" id="cd06550">
    <property type="entry name" value="TM_ABC_iron-siderophores_like"/>
    <property type="match status" value="1"/>
</dbReference>
<dbReference type="InterPro" id="IPR037294">
    <property type="entry name" value="ABC_BtuC-like"/>
</dbReference>
<feature type="transmembrane region" description="Helical" evidence="9">
    <location>
        <begin position="315"/>
        <end position="337"/>
    </location>
</feature>
<feature type="transmembrane region" description="Helical" evidence="9">
    <location>
        <begin position="343"/>
        <end position="362"/>
    </location>
</feature>
<evidence type="ECO:0000256" key="1">
    <source>
        <dbReference type="ARBA" id="ARBA00004651"/>
    </source>
</evidence>
<dbReference type="EMBL" id="BAAARN010000001">
    <property type="protein sequence ID" value="GAA2734464.1"/>
    <property type="molecule type" value="Genomic_DNA"/>
</dbReference>
<sequence>MSTPTSTCAPSQARATPSASAGLTPAARDTASPSAVEVVRRARRRTTARRRVVVGSLAVLALGTFLVRVLLGDFTVTIPDFIRILGGAQIPGATFIVLDSTLPRATLGLLVGAAFGLGGAIFQTTLRNPLASPDVIGVSMGASAAAVFAIVTLGLSGPAVSAFAVVGALGVCAVIRLVAGDHAGYRLVLVGVGSAAFLSAVVQYLFTRADIYDAQAALIWLTGSLAAANWTLVTQLAVALAVLLPLVAWCARSLRLTELGRDTATALGSSPRRTDLLLGLAVLLVSVAVAAAGPVSFAGFLAGPIARALNAGRTSLLAAALTGAALVTGADYIGAYLVADTNLPVGVVTGALGAPFLLWLLATGRTSRSTS</sequence>
<dbReference type="PANTHER" id="PTHR30472">
    <property type="entry name" value="FERRIC ENTEROBACTIN TRANSPORT SYSTEM PERMEASE PROTEIN"/>
    <property type="match status" value="1"/>
</dbReference>
<feature type="transmembrane region" description="Helical" evidence="9">
    <location>
        <begin position="162"/>
        <end position="179"/>
    </location>
</feature>
<name>A0ABN3UKE9_9MICO</name>
<feature type="transmembrane region" description="Helical" evidence="9">
    <location>
        <begin position="105"/>
        <end position="123"/>
    </location>
</feature>
<evidence type="ECO:0000256" key="3">
    <source>
        <dbReference type="ARBA" id="ARBA00022448"/>
    </source>
</evidence>
<dbReference type="Gene3D" id="1.10.3470.10">
    <property type="entry name" value="ABC transporter involved in vitamin B12 uptake, BtuC"/>
    <property type="match status" value="1"/>
</dbReference>
<keyword evidence="4" id="KW-1003">Cell membrane</keyword>